<dbReference type="EMBL" id="MN740152">
    <property type="protein sequence ID" value="QHT90001.1"/>
    <property type="molecule type" value="Genomic_DNA"/>
</dbReference>
<evidence type="ECO:0000313" key="3">
    <source>
        <dbReference type="EMBL" id="QHT90001.1"/>
    </source>
</evidence>
<dbReference type="SUPFAM" id="SSF47592">
    <property type="entry name" value="SWIB/MDM2 domain"/>
    <property type="match status" value="1"/>
</dbReference>
<organism evidence="3">
    <name type="scientific">viral metagenome</name>
    <dbReference type="NCBI Taxonomy" id="1070528"/>
    <lineage>
        <taxon>unclassified sequences</taxon>
        <taxon>metagenomes</taxon>
        <taxon>organismal metagenomes</taxon>
    </lineage>
</organism>
<feature type="region of interest" description="Disordered" evidence="1">
    <location>
        <begin position="148"/>
        <end position="168"/>
    </location>
</feature>
<feature type="compositionally biased region" description="Low complexity" evidence="1">
    <location>
        <begin position="12"/>
        <end position="34"/>
    </location>
</feature>
<name>A0A6C0IAD8_9ZZZZ</name>
<reference evidence="3" key="1">
    <citation type="journal article" date="2020" name="Nature">
        <title>Giant virus diversity and host interactions through global metagenomics.</title>
        <authorList>
            <person name="Schulz F."/>
            <person name="Roux S."/>
            <person name="Paez-Espino D."/>
            <person name="Jungbluth S."/>
            <person name="Walsh D.A."/>
            <person name="Denef V.J."/>
            <person name="McMahon K.D."/>
            <person name="Konstantinidis K.T."/>
            <person name="Eloe-Fadrosh E.A."/>
            <person name="Kyrpides N.C."/>
            <person name="Woyke T."/>
        </authorList>
    </citation>
    <scope>NUCLEOTIDE SEQUENCE</scope>
    <source>
        <strain evidence="3">GVMAG-M-3300023184-62</strain>
    </source>
</reference>
<protein>
    <recommendedName>
        <fullName evidence="2">DM2 domain-containing protein</fullName>
    </recommendedName>
</protein>
<dbReference type="Pfam" id="PF02201">
    <property type="entry name" value="SWIB"/>
    <property type="match status" value="1"/>
</dbReference>
<dbReference type="AlphaFoldDB" id="A0A6C0IAD8"/>
<proteinExistence type="predicted"/>
<feature type="region of interest" description="Disordered" evidence="1">
    <location>
        <begin position="1"/>
        <end position="34"/>
    </location>
</feature>
<dbReference type="CDD" id="cd10567">
    <property type="entry name" value="SWIB-MDM2_like"/>
    <property type="match status" value="1"/>
</dbReference>
<accession>A0A6C0IAD8</accession>
<sequence>MNSIPATNTNMSSSASVSKSTKTVTKKVASSSSAAVVAPVVVATPAPVAAPAAAPAAAAAPKRAAKRSASTAETAPVATASAPASVPAPVSAAAVPEASTTADAVAESSWNDDLSGLVRHLSTMRDTISSLFTEVKRLEKKVHRTIKDAGKRRKNRKTDGVADESAPKRPTVFNVPQEVTAELNVFFGNAADSKMSRAEVTKKITGYAKEHSLMKGHNINADARLAKLLNLAANLPAGEQLTIFNLQRFLRHHYPKSVAAAAAAAASASATA</sequence>
<dbReference type="InterPro" id="IPR036885">
    <property type="entry name" value="SWIB_MDM2_dom_sf"/>
</dbReference>
<evidence type="ECO:0000256" key="1">
    <source>
        <dbReference type="SAM" id="MobiDB-lite"/>
    </source>
</evidence>
<feature type="compositionally biased region" description="Polar residues" evidence="1">
    <location>
        <begin position="1"/>
        <end position="11"/>
    </location>
</feature>
<dbReference type="Gene3D" id="1.10.245.10">
    <property type="entry name" value="SWIB/MDM2 domain"/>
    <property type="match status" value="1"/>
</dbReference>
<feature type="domain" description="DM2" evidence="2">
    <location>
        <begin position="178"/>
        <end position="253"/>
    </location>
</feature>
<dbReference type="InterPro" id="IPR003121">
    <property type="entry name" value="SWIB_MDM2_domain"/>
</dbReference>
<evidence type="ECO:0000259" key="2">
    <source>
        <dbReference type="Pfam" id="PF02201"/>
    </source>
</evidence>